<keyword evidence="1" id="KW-0479">Metal-binding</keyword>
<keyword evidence="1" id="KW-0862">Zinc</keyword>
<dbReference type="Proteomes" id="UP000007819">
    <property type="component" value="Unassembled WGS sequence"/>
</dbReference>
<evidence type="ECO:0000259" key="2">
    <source>
        <dbReference type="PROSITE" id="PS50158"/>
    </source>
</evidence>
<dbReference type="PROSITE" id="PS50158">
    <property type="entry name" value="ZF_CCHC"/>
    <property type="match status" value="1"/>
</dbReference>
<protein>
    <recommendedName>
        <fullName evidence="2">CCHC-type domain-containing protein</fullName>
    </recommendedName>
</protein>
<dbReference type="KEGG" id="api:100575282"/>
<feature type="domain" description="CCHC-type" evidence="2">
    <location>
        <begin position="73"/>
        <end position="88"/>
    </location>
</feature>
<name>A0A8R2JX27_ACYPI</name>
<accession>A0A8R2JX27</accession>
<reference evidence="3" key="2">
    <citation type="submission" date="2022-06" db="UniProtKB">
        <authorList>
            <consortium name="EnsemblMetazoa"/>
        </authorList>
    </citation>
    <scope>IDENTIFICATION</scope>
</reference>
<dbReference type="AlphaFoldDB" id="A0A8R2JX27"/>
<sequence>MRPNRRGAAVELYISGKMINIKFKFVLFLKCRMKFHQTVQLTFNGAGVRVFTAPVYQNQNNHTFKKGGKVSKRRCYKCARYGHIARQCLAPRKPKGNAAKELVSLPPSPPQVDQMEVIQEEAVVVEESPKVGVNVEQLAGMVSNVDVSNDVSKASLKCLCILILTIM</sequence>
<dbReference type="GO" id="GO:0008270">
    <property type="term" value="F:zinc ion binding"/>
    <property type="evidence" value="ECO:0007669"/>
    <property type="project" value="UniProtKB-KW"/>
</dbReference>
<dbReference type="GO" id="GO:0003676">
    <property type="term" value="F:nucleic acid binding"/>
    <property type="evidence" value="ECO:0007669"/>
    <property type="project" value="InterPro"/>
</dbReference>
<organism evidence="3 4">
    <name type="scientific">Acyrthosiphon pisum</name>
    <name type="common">Pea aphid</name>
    <dbReference type="NCBI Taxonomy" id="7029"/>
    <lineage>
        <taxon>Eukaryota</taxon>
        <taxon>Metazoa</taxon>
        <taxon>Ecdysozoa</taxon>
        <taxon>Arthropoda</taxon>
        <taxon>Hexapoda</taxon>
        <taxon>Insecta</taxon>
        <taxon>Pterygota</taxon>
        <taxon>Neoptera</taxon>
        <taxon>Paraneoptera</taxon>
        <taxon>Hemiptera</taxon>
        <taxon>Sternorrhyncha</taxon>
        <taxon>Aphidomorpha</taxon>
        <taxon>Aphidoidea</taxon>
        <taxon>Aphididae</taxon>
        <taxon>Macrosiphini</taxon>
        <taxon>Acyrthosiphon</taxon>
    </lineage>
</organism>
<dbReference type="EnsemblMetazoa" id="XM_029492547.1">
    <property type="protein sequence ID" value="XP_029348407.1"/>
    <property type="gene ID" value="LOC100575282"/>
</dbReference>
<keyword evidence="1" id="KW-0863">Zinc-finger</keyword>
<reference evidence="4" key="1">
    <citation type="submission" date="2010-06" db="EMBL/GenBank/DDBJ databases">
        <authorList>
            <person name="Jiang H."/>
            <person name="Abraham K."/>
            <person name="Ali S."/>
            <person name="Alsbrooks S.L."/>
            <person name="Anim B.N."/>
            <person name="Anosike U.S."/>
            <person name="Attaway T."/>
            <person name="Bandaranaike D.P."/>
            <person name="Battles P.K."/>
            <person name="Bell S.N."/>
            <person name="Bell A.V."/>
            <person name="Beltran B."/>
            <person name="Bickham C."/>
            <person name="Bustamante Y."/>
            <person name="Caleb T."/>
            <person name="Canada A."/>
            <person name="Cardenas V."/>
            <person name="Carter K."/>
            <person name="Chacko J."/>
            <person name="Chandrabose M.N."/>
            <person name="Chavez D."/>
            <person name="Chavez A."/>
            <person name="Chen L."/>
            <person name="Chu H.-S."/>
            <person name="Claassen K.J."/>
            <person name="Cockrell R."/>
            <person name="Collins M."/>
            <person name="Cooper J.A."/>
            <person name="Cree A."/>
            <person name="Curry S.M."/>
            <person name="Da Y."/>
            <person name="Dao M.D."/>
            <person name="Das B."/>
            <person name="Davila M.-L."/>
            <person name="Davy-Carroll L."/>
            <person name="Denson S."/>
            <person name="Dinh H."/>
            <person name="Ebong V.E."/>
            <person name="Edwards J.R."/>
            <person name="Egan A."/>
            <person name="El-Daye J."/>
            <person name="Escobedo L."/>
            <person name="Fernandez S."/>
            <person name="Fernando P.R."/>
            <person name="Flagg N."/>
            <person name="Forbes L.D."/>
            <person name="Fowler R.G."/>
            <person name="Fu Q."/>
            <person name="Gabisi R.A."/>
            <person name="Ganer J."/>
            <person name="Garbino Pronczuk A."/>
            <person name="Garcia R.M."/>
            <person name="Garner T."/>
            <person name="Garrett T.E."/>
            <person name="Gonzalez D.A."/>
            <person name="Hamid H."/>
            <person name="Hawkins E.S."/>
            <person name="Hirani K."/>
            <person name="Hogues M.E."/>
            <person name="Hollins B."/>
            <person name="Hsiao C.-H."/>
            <person name="Jabil R."/>
            <person name="James M.L."/>
            <person name="Jhangiani S.N."/>
            <person name="Johnson B."/>
            <person name="Johnson Q."/>
            <person name="Joshi V."/>
            <person name="Kalu J.B."/>
            <person name="Kam C."/>
            <person name="Kashfia A."/>
            <person name="Keebler J."/>
            <person name="Kisamo H."/>
            <person name="Kovar C.L."/>
            <person name="Lago L.A."/>
            <person name="Lai C.-Y."/>
            <person name="Laidlaw J."/>
            <person name="Lara F."/>
            <person name="Le T.-K."/>
            <person name="Lee S.L."/>
            <person name="Legall F.H."/>
            <person name="Lemon S.J."/>
            <person name="Lewis L.R."/>
            <person name="Li B."/>
            <person name="Liu Y."/>
            <person name="Liu Y.-S."/>
            <person name="Lopez J."/>
            <person name="Lozado R.J."/>
            <person name="Lu J."/>
            <person name="Madu R.C."/>
            <person name="Maheshwari M."/>
            <person name="Maheshwari R."/>
            <person name="Malloy K."/>
            <person name="Martinez E."/>
            <person name="Mathew T."/>
            <person name="Mercado I.C."/>
            <person name="Mercado C."/>
            <person name="Meyer B."/>
            <person name="Montgomery K."/>
            <person name="Morgan M.B."/>
            <person name="Munidasa M."/>
            <person name="Nazareth L.V."/>
            <person name="Nelson J."/>
            <person name="Ng B.M."/>
            <person name="Nguyen N.B."/>
            <person name="Nguyen P.Q."/>
            <person name="Nguyen T."/>
            <person name="Obregon M."/>
            <person name="Okwuonu G.O."/>
            <person name="Onwere C.G."/>
            <person name="Orozco G."/>
            <person name="Parra A."/>
            <person name="Patel S."/>
            <person name="Patil S."/>
            <person name="Perez A."/>
            <person name="Perez Y."/>
            <person name="Pham C."/>
            <person name="Primus E.L."/>
            <person name="Pu L.-L."/>
            <person name="Puazo M."/>
            <person name="Qin X."/>
            <person name="Quiroz J.B."/>
            <person name="Reese J."/>
            <person name="Richards S."/>
            <person name="Rives C.M."/>
            <person name="Robberts R."/>
            <person name="Ruiz S.J."/>
            <person name="Ruiz M.J."/>
            <person name="Santibanez J."/>
            <person name="Schneider B.W."/>
            <person name="Sisson I."/>
            <person name="Smith M."/>
            <person name="Sodergren E."/>
            <person name="Song X.-Z."/>
            <person name="Song B.B."/>
            <person name="Summersgill H."/>
            <person name="Thelus R."/>
            <person name="Thornton R.D."/>
            <person name="Trejos Z.Y."/>
            <person name="Usmani K."/>
            <person name="Vattathil S."/>
            <person name="Villasana D."/>
            <person name="Walker D.L."/>
            <person name="Wang S."/>
            <person name="Wang K."/>
            <person name="White C.S."/>
            <person name="Williams A.C."/>
            <person name="Williamson J."/>
            <person name="Wilson K."/>
            <person name="Woghiren I.O."/>
            <person name="Woodworth J.R."/>
            <person name="Worley K.C."/>
            <person name="Wright R.A."/>
            <person name="Wu W."/>
            <person name="Young L."/>
            <person name="Zhang L."/>
            <person name="Zhang J."/>
            <person name="Zhu Y."/>
            <person name="Muzny D.M."/>
            <person name="Weinstock G."/>
            <person name="Gibbs R.A."/>
        </authorList>
    </citation>
    <scope>NUCLEOTIDE SEQUENCE [LARGE SCALE GENOMIC DNA]</scope>
    <source>
        <strain evidence="4">LSR1</strain>
    </source>
</reference>
<dbReference type="Gene3D" id="4.10.60.10">
    <property type="entry name" value="Zinc finger, CCHC-type"/>
    <property type="match status" value="1"/>
</dbReference>
<dbReference type="InterPro" id="IPR036875">
    <property type="entry name" value="Znf_CCHC_sf"/>
</dbReference>
<evidence type="ECO:0000256" key="1">
    <source>
        <dbReference type="PROSITE-ProRule" id="PRU00047"/>
    </source>
</evidence>
<proteinExistence type="predicted"/>
<dbReference type="GeneID" id="100575282"/>
<dbReference type="SUPFAM" id="SSF57756">
    <property type="entry name" value="Retrovirus zinc finger-like domains"/>
    <property type="match status" value="1"/>
</dbReference>
<evidence type="ECO:0000313" key="4">
    <source>
        <dbReference type="Proteomes" id="UP000007819"/>
    </source>
</evidence>
<dbReference type="OrthoDB" id="10549776at2759"/>
<evidence type="ECO:0000313" key="3">
    <source>
        <dbReference type="EnsemblMetazoa" id="XP_029348407.1"/>
    </source>
</evidence>
<dbReference type="RefSeq" id="XP_029348407.1">
    <property type="nucleotide sequence ID" value="XM_029492547.1"/>
</dbReference>
<keyword evidence="4" id="KW-1185">Reference proteome</keyword>
<dbReference type="Pfam" id="PF00098">
    <property type="entry name" value="zf-CCHC"/>
    <property type="match status" value="1"/>
</dbReference>
<dbReference type="InterPro" id="IPR001878">
    <property type="entry name" value="Znf_CCHC"/>
</dbReference>